<sequence>MLLRQSNWWQLFSKHKCFDLVPPPLCPPTIGCPINHPPSPLDPPPSATTQHRFSYNCWGGARPVSTRSCPVIFRSRPSF</sequence>
<dbReference type="EMBL" id="CAADRP010001247">
    <property type="protein sequence ID" value="VFU37416.1"/>
    <property type="molecule type" value="Genomic_DNA"/>
</dbReference>
<reference evidence="1" key="1">
    <citation type="submission" date="2019-03" db="EMBL/GenBank/DDBJ databases">
        <authorList>
            <person name="Mank J."/>
            <person name="Almeida P."/>
        </authorList>
    </citation>
    <scope>NUCLEOTIDE SEQUENCE</scope>
    <source>
        <strain evidence="1">78183</strain>
    </source>
</reference>
<dbReference type="AlphaFoldDB" id="A0A6N2LPI0"/>
<name>A0A6N2LPI0_SALVM</name>
<accession>A0A6N2LPI0</accession>
<evidence type="ECO:0000313" key="1">
    <source>
        <dbReference type="EMBL" id="VFU37416.1"/>
    </source>
</evidence>
<protein>
    <submittedName>
        <fullName evidence="1">Uncharacterized protein</fullName>
    </submittedName>
</protein>
<proteinExistence type="predicted"/>
<organism evidence="1">
    <name type="scientific">Salix viminalis</name>
    <name type="common">Common osier</name>
    <name type="synonym">Basket willow</name>
    <dbReference type="NCBI Taxonomy" id="40686"/>
    <lineage>
        <taxon>Eukaryota</taxon>
        <taxon>Viridiplantae</taxon>
        <taxon>Streptophyta</taxon>
        <taxon>Embryophyta</taxon>
        <taxon>Tracheophyta</taxon>
        <taxon>Spermatophyta</taxon>
        <taxon>Magnoliopsida</taxon>
        <taxon>eudicotyledons</taxon>
        <taxon>Gunneridae</taxon>
        <taxon>Pentapetalae</taxon>
        <taxon>rosids</taxon>
        <taxon>fabids</taxon>
        <taxon>Malpighiales</taxon>
        <taxon>Salicaceae</taxon>
        <taxon>Saliceae</taxon>
        <taxon>Salix</taxon>
    </lineage>
</organism>
<gene>
    <name evidence="1" type="ORF">SVIM_LOCUS197206</name>
</gene>